<dbReference type="NCBIfam" id="TIGR00177">
    <property type="entry name" value="molyb_syn"/>
    <property type="match status" value="1"/>
</dbReference>
<evidence type="ECO:0000256" key="6">
    <source>
        <dbReference type="ARBA" id="ARBA00022679"/>
    </source>
</evidence>
<dbReference type="EC" id="2.10.1.1" evidence="11"/>
<dbReference type="Proteomes" id="UP000199548">
    <property type="component" value="Unassembled WGS sequence"/>
</dbReference>
<sequence>MAALSFEWRSSHLSIPAVADTTKRAHNAHRSRLAPSTATMVLSVPAYFRSMSTPTSSAPPAPRAPMLSTAEALATLLGAVAPVTDTESLPTLDALNRVLAAEVVSPLDVPPMNTSAMDGYAVRIADLSHGDRRLPVSQRIPAGHAPGPLAAGTAARIFTGATVPPGADAIVMQEQTEVAGDEVTILHAPKAGEWITMQGADIRSGAAILPVGTRLTPQALGLAASVGCAALTVVRRVKVAVFFTGDELTMPGEPLKPGAIYNSNRFTLRGLLEKLGCEVTDYGIVPDQLDATRATLREAAQAHDLILTCGGVSVGEEDHVKPAVEAEGRLSMWQIAMKPGKPLAFGAVRRAGAGGAAGGSAETFFIGLPGNPVSTFVTFLLFVRPFVLRLAGVRTVAPRALSLRADFSQHKGDRRNEFLRARVNPAGGLDLFPNQSSAVLTSTVWGDGLIDNPPNHAISAGETVRFIPFSELLN</sequence>
<dbReference type="GO" id="GO:0005829">
    <property type="term" value="C:cytosol"/>
    <property type="evidence" value="ECO:0007669"/>
    <property type="project" value="TreeGrafter"/>
</dbReference>
<dbReference type="CDD" id="cd00887">
    <property type="entry name" value="MoeA"/>
    <property type="match status" value="1"/>
</dbReference>
<keyword evidence="9 11" id="KW-0501">Molybdenum cofactor biosynthesis</keyword>
<evidence type="ECO:0000256" key="4">
    <source>
        <dbReference type="ARBA" id="ARBA00010763"/>
    </source>
</evidence>
<comment type="pathway">
    <text evidence="3 11">Cofactor biosynthesis; molybdopterin biosynthesis.</text>
</comment>
<dbReference type="UniPathway" id="UPA00344"/>
<dbReference type="Pfam" id="PF03453">
    <property type="entry name" value="MoeA_N"/>
    <property type="match status" value="1"/>
</dbReference>
<keyword evidence="8 11" id="KW-0460">Magnesium</keyword>
<dbReference type="PROSITE" id="PS01079">
    <property type="entry name" value="MOCF_BIOSYNTHESIS_2"/>
    <property type="match status" value="1"/>
</dbReference>
<dbReference type="GO" id="GO:0061599">
    <property type="term" value="F:molybdopterin molybdotransferase activity"/>
    <property type="evidence" value="ECO:0007669"/>
    <property type="project" value="UniProtKB-UniRule"/>
</dbReference>
<evidence type="ECO:0000256" key="5">
    <source>
        <dbReference type="ARBA" id="ARBA00022505"/>
    </source>
</evidence>
<evidence type="ECO:0000256" key="8">
    <source>
        <dbReference type="ARBA" id="ARBA00022842"/>
    </source>
</evidence>
<dbReference type="GO" id="GO:0006777">
    <property type="term" value="P:Mo-molybdopterin cofactor biosynthetic process"/>
    <property type="evidence" value="ECO:0007669"/>
    <property type="project" value="UniProtKB-UniRule"/>
</dbReference>
<dbReference type="SUPFAM" id="SSF53218">
    <property type="entry name" value="Molybdenum cofactor biosynthesis proteins"/>
    <property type="match status" value="1"/>
</dbReference>
<dbReference type="InterPro" id="IPR036688">
    <property type="entry name" value="MoeA_C_domain_IV_sf"/>
</dbReference>
<dbReference type="Pfam" id="PF03454">
    <property type="entry name" value="MoeA_C"/>
    <property type="match status" value="1"/>
</dbReference>
<dbReference type="SUPFAM" id="SSF63867">
    <property type="entry name" value="MoeA C-terminal domain-like"/>
    <property type="match status" value="1"/>
</dbReference>
<evidence type="ECO:0000313" key="14">
    <source>
        <dbReference type="Proteomes" id="UP000199548"/>
    </source>
</evidence>
<evidence type="ECO:0000256" key="3">
    <source>
        <dbReference type="ARBA" id="ARBA00005046"/>
    </source>
</evidence>
<feature type="domain" description="MoaB/Mog" evidence="12">
    <location>
        <begin position="240"/>
        <end position="389"/>
    </location>
</feature>
<evidence type="ECO:0000259" key="12">
    <source>
        <dbReference type="SMART" id="SM00852"/>
    </source>
</evidence>
<name>A0A1I3RJ42_9BURK</name>
<comment type="function">
    <text evidence="2 11">Catalyzes the insertion of molybdate into adenylated molybdopterin with the concomitant release of AMP.</text>
</comment>
<dbReference type="InterPro" id="IPR001453">
    <property type="entry name" value="MoaB/Mog_dom"/>
</dbReference>
<dbReference type="PANTHER" id="PTHR10192">
    <property type="entry name" value="MOLYBDOPTERIN BIOSYNTHESIS PROTEIN"/>
    <property type="match status" value="1"/>
</dbReference>
<keyword evidence="6 11" id="KW-0808">Transferase</keyword>
<dbReference type="SMART" id="SM00852">
    <property type="entry name" value="MoCF_biosynth"/>
    <property type="match status" value="1"/>
</dbReference>
<keyword evidence="14" id="KW-1185">Reference proteome</keyword>
<gene>
    <name evidence="13" type="ORF">SAMN05192543_107220</name>
</gene>
<dbReference type="STRING" id="420953.SAMN05192543_107220"/>
<dbReference type="FunFam" id="3.40.980.10:FF:000004">
    <property type="entry name" value="Molybdopterin molybdenumtransferase"/>
    <property type="match status" value="1"/>
</dbReference>
<evidence type="ECO:0000256" key="9">
    <source>
        <dbReference type="ARBA" id="ARBA00023150"/>
    </source>
</evidence>
<dbReference type="InterPro" id="IPR008284">
    <property type="entry name" value="MoCF_biosynth_CS"/>
</dbReference>
<dbReference type="GO" id="GO:0046872">
    <property type="term" value="F:metal ion binding"/>
    <property type="evidence" value="ECO:0007669"/>
    <property type="project" value="UniProtKB-UniRule"/>
</dbReference>
<evidence type="ECO:0000313" key="13">
    <source>
        <dbReference type="EMBL" id="SFJ45186.1"/>
    </source>
</evidence>
<evidence type="ECO:0000256" key="1">
    <source>
        <dbReference type="ARBA" id="ARBA00001946"/>
    </source>
</evidence>
<dbReference type="Gene3D" id="2.40.340.10">
    <property type="entry name" value="MoeA, C-terminal, domain IV"/>
    <property type="match status" value="1"/>
</dbReference>
<dbReference type="EMBL" id="FOQU01000007">
    <property type="protein sequence ID" value="SFJ45186.1"/>
    <property type="molecule type" value="Genomic_DNA"/>
</dbReference>
<dbReference type="PANTHER" id="PTHR10192:SF5">
    <property type="entry name" value="GEPHYRIN"/>
    <property type="match status" value="1"/>
</dbReference>
<comment type="similarity">
    <text evidence="4 11">Belongs to the MoeA family.</text>
</comment>
<organism evidence="13 14">
    <name type="scientific">Paraburkholderia megapolitana</name>
    <dbReference type="NCBI Taxonomy" id="420953"/>
    <lineage>
        <taxon>Bacteria</taxon>
        <taxon>Pseudomonadati</taxon>
        <taxon>Pseudomonadota</taxon>
        <taxon>Betaproteobacteria</taxon>
        <taxon>Burkholderiales</taxon>
        <taxon>Burkholderiaceae</taxon>
        <taxon>Paraburkholderia</taxon>
    </lineage>
</organism>
<dbReference type="InterPro" id="IPR036135">
    <property type="entry name" value="MoeA_linker/N_sf"/>
</dbReference>
<dbReference type="Gene3D" id="3.90.105.10">
    <property type="entry name" value="Molybdopterin biosynthesis moea protein, domain 2"/>
    <property type="match status" value="1"/>
</dbReference>
<protein>
    <recommendedName>
        <fullName evidence="11">Molybdopterin molybdenumtransferase</fullName>
        <ecNumber evidence="11">2.10.1.1</ecNumber>
    </recommendedName>
</protein>
<dbReference type="AlphaFoldDB" id="A0A1I3RJ42"/>
<dbReference type="NCBIfam" id="NF045515">
    <property type="entry name" value="Glp_gephyrin"/>
    <property type="match status" value="1"/>
</dbReference>
<dbReference type="InterPro" id="IPR005110">
    <property type="entry name" value="MoeA_linker/N"/>
</dbReference>
<proteinExistence type="inferred from homology"/>
<dbReference type="Gene3D" id="2.170.190.11">
    <property type="entry name" value="Molybdopterin biosynthesis moea protein, domain 3"/>
    <property type="match status" value="1"/>
</dbReference>
<dbReference type="InterPro" id="IPR005111">
    <property type="entry name" value="MoeA_C_domain_IV"/>
</dbReference>
<dbReference type="Gene3D" id="3.40.980.10">
    <property type="entry name" value="MoaB/Mog-like domain"/>
    <property type="match status" value="1"/>
</dbReference>
<reference evidence="13 14" key="1">
    <citation type="submission" date="2016-10" db="EMBL/GenBank/DDBJ databases">
        <authorList>
            <person name="de Groot N.N."/>
        </authorList>
    </citation>
    <scope>NUCLEOTIDE SEQUENCE [LARGE SCALE GENOMIC DNA]</scope>
    <source>
        <strain evidence="13 14">LMG 23650</strain>
    </source>
</reference>
<dbReference type="InterPro" id="IPR036425">
    <property type="entry name" value="MoaB/Mog-like_dom_sf"/>
</dbReference>
<evidence type="ECO:0000256" key="7">
    <source>
        <dbReference type="ARBA" id="ARBA00022723"/>
    </source>
</evidence>
<keyword evidence="7 11" id="KW-0479">Metal-binding</keyword>
<evidence type="ECO:0000256" key="10">
    <source>
        <dbReference type="ARBA" id="ARBA00047317"/>
    </source>
</evidence>
<dbReference type="SUPFAM" id="SSF63882">
    <property type="entry name" value="MoeA N-terminal region -like"/>
    <property type="match status" value="1"/>
</dbReference>
<keyword evidence="5 11" id="KW-0500">Molybdenum</keyword>
<accession>A0A1I3RJ42</accession>
<comment type="cofactor">
    <cofactor evidence="1 11">
        <name>Mg(2+)</name>
        <dbReference type="ChEBI" id="CHEBI:18420"/>
    </cofactor>
</comment>
<evidence type="ECO:0000256" key="2">
    <source>
        <dbReference type="ARBA" id="ARBA00002901"/>
    </source>
</evidence>
<dbReference type="Pfam" id="PF00994">
    <property type="entry name" value="MoCF_biosynth"/>
    <property type="match status" value="1"/>
</dbReference>
<dbReference type="InterPro" id="IPR038987">
    <property type="entry name" value="MoeA-like"/>
</dbReference>
<evidence type="ECO:0000256" key="11">
    <source>
        <dbReference type="RuleBase" id="RU365090"/>
    </source>
</evidence>
<comment type="catalytic activity">
    <reaction evidence="10">
        <text>adenylyl-molybdopterin + molybdate = Mo-molybdopterin + AMP + H(+)</text>
        <dbReference type="Rhea" id="RHEA:35047"/>
        <dbReference type="ChEBI" id="CHEBI:15378"/>
        <dbReference type="ChEBI" id="CHEBI:36264"/>
        <dbReference type="ChEBI" id="CHEBI:62727"/>
        <dbReference type="ChEBI" id="CHEBI:71302"/>
        <dbReference type="ChEBI" id="CHEBI:456215"/>
        <dbReference type="EC" id="2.10.1.1"/>
    </reaction>
</comment>